<dbReference type="GO" id="GO:0031902">
    <property type="term" value="C:late endosome membrane"/>
    <property type="evidence" value="ECO:0007669"/>
    <property type="project" value="TreeGrafter"/>
</dbReference>
<reference evidence="10 11" key="1">
    <citation type="journal article" date="2018" name="BMC Genomics">
        <title>Genomic comparison of Trypanosoma conorhini and Trypanosoma rangeli to Trypanosoma cruzi strains of high and low virulence.</title>
        <authorList>
            <person name="Bradwell K.R."/>
            <person name="Koparde V.N."/>
            <person name="Matveyev A.V."/>
            <person name="Serrano M.G."/>
            <person name="Alves J.M."/>
            <person name="Parikh H."/>
            <person name="Huang B."/>
            <person name="Lee V."/>
            <person name="Espinosa-Alvarez O."/>
            <person name="Ortiz P.A."/>
            <person name="Costa-Martins A.G."/>
            <person name="Teixeira M.M."/>
            <person name="Buck G.A."/>
        </authorList>
    </citation>
    <scope>NUCLEOTIDE SEQUENCE [LARGE SCALE GENOMIC DNA]</scope>
    <source>
        <strain evidence="10 11">025E</strain>
    </source>
</reference>
<dbReference type="InterPro" id="IPR000727">
    <property type="entry name" value="T_SNARE_dom"/>
</dbReference>
<dbReference type="GO" id="GO:0006906">
    <property type="term" value="P:vesicle fusion"/>
    <property type="evidence" value="ECO:0007669"/>
    <property type="project" value="TreeGrafter"/>
</dbReference>
<evidence type="ECO:0000256" key="7">
    <source>
        <dbReference type="SAM" id="Coils"/>
    </source>
</evidence>
<dbReference type="OrthoDB" id="19261at2759"/>
<keyword evidence="5 8" id="KW-1133">Transmembrane helix</keyword>
<keyword evidence="11" id="KW-1185">Reference proteome</keyword>
<evidence type="ECO:0000256" key="6">
    <source>
        <dbReference type="ARBA" id="ARBA00023136"/>
    </source>
</evidence>
<feature type="transmembrane region" description="Helical" evidence="8">
    <location>
        <begin position="199"/>
        <end position="217"/>
    </location>
</feature>
<dbReference type="GO" id="GO:0031201">
    <property type="term" value="C:SNARE complex"/>
    <property type="evidence" value="ECO:0007669"/>
    <property type="project" value="TreeGrafter"/>
</dbReference>
<protein>
    <submittedName>
        <fullName evidence="10">Putative Qa-SNARE protein</fullName>
    </submittedName>
</protein>
<dbReference type="SUPFAM" id="SSF58038">
    <property type="entry name" value="SNARE fusion complex"/>
    <property type="match status" value="1"/>
</dbReference>
<sequence>MSDVVMYDEELKGLEDQISSLLRALDSTTNRNQRLEKYNKAQDFMKRLHKTHQQFKVEVRLLEGNEQDVYEKKGQMHLFRINQLKGELQSKKVEETLVGASRENTVWSPTSPRNDGKDAARAVAQRVNTIQTSTLGSLAMTERLLNDTETVGVDASAKLRGQTEQIQQVNGNLDELDSEVDRAKKELAAFVRRMMTDKIIICFSVLILIGIIVIVVLKVTKK</sequence>
<keyword evidence="3 8" id="KW-0812">Transmembrane</keyword>
<keyword evidence="2" id="KW-0813">Transport</keyword>
<dbReference type="Proteomes" id="UP000284403">
    <property type="component" value="Unassembled WGS sequence"/>
</dbReference>
<evidence type="ECO:0000313" key="11">
    <source>
        <dbReference type="Proteomes" id="UP000284403"/>
    </source>
</evidence>
<evidence type="ECO:0000256" key="1">
    <source>
        <dbReference type="ARBA" id="ARBA00004211"/>
    </source>
</evidence>
<comment type="caution">
    <text evidence="10">The sequence shown here is derived from an EMBL/GenBank/DDBJ whole genome shotgun (WGS) entry which is preliminary data.</text>
</comment>
<gene>
    <name evidence="10" type="ORF">Tco025E_08539</name>
</gene>
<name>A0A3R7KUX3_9TRYP</name>
<accession>A0A3R7KUX3</accession>
<keyword evidence="6 8" id="KW-0472">Membrane</keyword>
<feature type="coiled-coil region" evidence="7">
    <location>
        <begin position="159"/>
        <end position="193"/>
    </location>
</feature>
<dbReference type="GO" id="GO:0005789">
    <property type="term" value="C:endoplasmic reticulum membrane"/>
    <property type="evidence" value="ECO:0007669"/>
    <property type="project" value="TreeGrafter"/>
</dbReference>
<dbReference type="GO" id="GO:0005484">
    <property type="term" value="F:SNAP receptor activity"/>
    <property type="evidence" value="ECO:0007669"/>
    <property type="project" value="TreeGrafter"/>
</dbReference>
<dbReference type="AlphaFoldDB" id="A0A3R7KUX3"/>
<evidence type="ECO:0000256" key="8">
    <source>
        <dbReference type="SAM" id="Phobius"/>
    </source>
</evidence>
<evidence type="ECO:0000256" key="5">
    <source>
        <dbReference type="ARBA" id="ARBA00022989"/>
    </source>
</evidence>
<proteinExistence type="predicted"/>
<evidence type="ECO:0000313" key="10">
    <source>
        <dbReference type="EMBL" id="RNF01863.1"/>
    </source>
</evidence>
<evidence type="ECO:0000256" key="2">
    <source>
        <dbReference type="ARBA" id="ARBA00022448"/>
    </source>
</evidence>
<dbReference type="PANTHER" id="PTHR21230">
    <property type="entry name" value="VESICLE TRANSPORT V-SNARE PROTEIN VTI1-RELATED"/>
    <property type="match status" value="1"/>
</dbReference>
<dbReference type="GeneID" id="40322150"/>
<dbReference type="GO" id="GO:0012507">
    <property type="term" value="C:ER to Golgi transport vesicle membrane"/>
    <property type="evidence" value="ECO:0007669"/>
    <property type="project" value="TreeGrafter"/>
</dbReference>
<dbReference type="GO" id="GO:0000149">
    <property type="term" value="F:SNARE binding"/>
    <property type="evidence" value="ECO:0007669"/>
    <property type="project" value="TreeGrafter"/>
</dbReference>
<dbReference type="PROSITE" id="PS50192">
    <property type="entry name" value="T_SNARE"/>
    <property type="match status" value="1"/>
</dbReference>
<feature type="coiled-coil region" evidence="7">
    <location>
        <begin position="4"/>
        <end position="31"/>
    </location>
</feature>
<keyword evidence="4" id="KW-0653">Protein transport</keyword>
<comment type="subcellular location">
    <subcellularLocation>
        <location evidence="1">Membrane</location>
        <topology evidence="1">Single-pass type IV membrane protein</topology>
    </subcellularLocation>
</comment>
<dbReference type="PANTHER" id="PTHR21230:SF79">
    <property type="entry name" value="T-SNARE COILED-COIL HOMOLOGY DOMAIN-CONTAINING PROTEIN"/>
    <property type="match status" value="1"/>
</dbReference>
<evidence type="ECO:0000259" key="9">
    <source>
        <dbReference type="PROSITE" id="PS50192"/>
    </source>
</evidence>
<dbReference type="GO" id="GO:0005794">
    <property type="term" value="C:Golgi apparatus"/>
    <property type="evidence" value="ECO:0007669"/>
    <property type="project" value="TreeGrafter"/>
</dbReference>
<evidence type="ECO:0000256" key="3">
    <source>
        <dbReference type="ARBA" id="ARBA00022692"/>
    </source>
</evidence>
<dbReference type="RefSeq" id="XP_029224542.1">
    <property type="nucleotide sequence ID" value="XM_029375386.1"/>
</dbReference>
<dbReference type="EMBL" id="MKKU01000802">
    <property type="protein sequence ID" value="RNF01863.1"/>
    <property type="molecule type" value="Genomic_DNA"/>
</dbReference>
<dbReference type="Gene3D" id="1.20.5.110">
    <property type="match status" value="1"/>
</dbReference>
<feature type="domain" description="T-SNARE coiled-coil homology" evidence="9">
    <location>
        <begin position="128"/>
        <end position="190"/>
    </location>
</feature>
<evidence type="ECO:0000256" key="4">
    <source>
        <dbReference type="ARBA" id="ARBA00022927"/>
    </source>
</evidence>
<organism evidence="10 11">
    <name type="scientific">Trypanosoma conorhini</name>
    <dbReference type="NCBI Taxonomy" id="83891"/>
    <lineage>
        <taxon>Eukaryota</taxon>
        <taxon>Discoba</taxon>
        <taxon>Euglenozoa</taxon>
        <taxon>Kinetoplastea</taxon>
        <taxon>Metakinetoplastina</taxon>
        <taxon>Trypanosomatida</taxon>
        <taxon>Trypanosomatidae</taxon>
        <taxon>Trypanosoma</taxon>
    </lineage>
</organism>
<keyword evidence="7" id="KW-0175">Coiled coil</keyword>
<dbReference type="GO" id="GO:0015031">
    <property type="term" value="P:protein transport"/>
    <property type="evidence" value="ECO:0007669"/>
    <property type="project" value="UniProtKB-KW"/>
</dbReference>